<dbReference type="RefSeq" id="WP_217667273.1">
    <property type="nucleotide sequence ID" value="NZ_JAHRID010000001.1"/>
</dbReference>
<sequence>MKKQTVLDHFGGTSATAKALGITPASVSLWVDLVPKVRAYQLERMTKGKLRFNESLYQKPANAA</sequence>
<gene>
    <name evidence="1" type="ORF">KQY15_03630</name>
</gene>
<protein>
    <submittedName>
        <fullName evidence="1">Cro/Cl family transcriptional regulator</fullName>
    </submittedName>
</protein>
<evidence type="ECO:0000313" key="1">
    <source>
        <dbReference type="EMBL" id="MBV2128186.1"/>
    </source>
</evidence>
<dbReference type="Pfam" id="PF14549">
    <property type="entry name" value="P22_Cro"/>
    <property type="match status" value="1"/>
</dbReference>
<reference evidence="1 2" key="1">
    <citation type="submission" date="2021-06" db="EMBL/GenBank/DDBJ databases">
        <title>Rheinheimera indica sp. nov., isolated from deep-sea sediment.</title>
        <authorList>
            <person name="Wang Z."/>
            <person name="Zhang X.-Y."/>
        </authorList>
    </citation>
    <scope>NUCLEOTIDE SEQUENCE [LARGE SCALE GENOMIC DNA]</scope>
    <source>
        <strain evidence="1 2">SM2107</strain>
    </source>
</reference>
<accession>A0ABS6MIM8</accession>
<dbReference type="Proteomes" id="UP000704611">
    <property type="component" value="Unassembled WGS sequence"/>
</dbReference>
<dbReference type="EMBL" id="JAHRID010000001">
    <property type="protein sequence ID" value="MBV2128186.1"/>
    <property type="molecule type" value="Genomic_DNA"/>
</dbReference>
<evidence type="ECO:0000313" key="2">
    <source>
        <dbReference type="Proteomes" id="UP000704611"/>
    </source>
</evidence>
<organism evidence="1 2">
    <name type="scientific">Arsukibacterium indicum</name>
    <dbReference type="NCBI Taxonomy" id="2848612"/>
    <lineage>
        <taxon>Bacteria</taxon>
        <taxon>Pseudomonadati</taxon>
        <taxon>Pseudomonadota</taxon>
        <taxon>Gammaproteobacteria</taxon>
        <taxon>Chromatiales</taxon>
        <taxon>Chromatiaceae</taxon>
        <taxon>Arsukibacterium</taxon>
    </lineage>
</organism>
<proteinExistence type="predicted"/>
<name>A0ABS6MIM8_9GAMM</name>
<comment type="caution">
    <text evidence="1">The sequence shown here is derived from an EMBL/GenBank/DDBJ whole genome shotgun (WGS) entry which is preliminary data.</text>
</comment>
<keyword evidence="2" id="KW-1185">Reference proteome</keyword>